<dbReference type="InterPro" id="IPR001087">
    <property type="entry name" value="GDSL"/>
</dbReference>
<evidence type="ECO:0000256" key="4">
    <source>
        <dbReference type="SAM" id="SignalP"/>
    </source>
</evidence>
<protein>
    <recommendedName>
        <fullName evidence="7">SGNH hydrolase-type esterase domain-containing protein</fullName>
    </recommendedName>
</protein>
<dbReference type="Gramene" id="RZC82225">
    <property type="protein sequence ID" value="RZC82225"/>
    <property type="gene ID" value="C5167_045015"/>
</dbReference>
<reference evidence="5 6" key="1">
    <citation type="journal article" date="2018" name="Science">
        <title>The opium poppy genome and morphinan production.</title>
        <authorList>
            <person name="Guo L."/>
            <person name="Winzer T."/>
            <person name="Yang X."/>
            <person name="Li Y."/>
            <person name="Ning Z."/>
            <person name="He Z."/>
            <person name="Teodor R."/>
            <person name="Lu Y."/>
            <person name="Bowser T.A."/>
            <person name="Graham I.A."/>
            <person name="Ye K."/>
        </authorList>
    </citation>
    <scope>NUCLEOTIDE SEQUENCE [LARGE SCALE GENOMIC DNA]</scope>
    <source>
        <strain evidence="6">cv. HN1</strain>
        <tissue evidence="5">Leaves</tissue>
    </source>
</reference>
<evidence type="ECO:0000313" key="5">
    <source>
        <dbReference type="EMBL" id="RZC82225.1"/>
    </source>
</evidence>
<dbReference type="GO" id="GO:0016788">
    <property type="term" value="F:hydrolase activity, acting on ester bonds"/>
    <property type="evidence" value="ECO:0007669"/>
    <property type="project" value="InterPro"/>
</dbReference>
<dbReference type="PANTHER" id="PTHR46020">
    <property type="entry name" value="OSJNBB0059K02.9 PROTEIN"/>
    <property type="match status" value="1"/>
</dbReference>
<dbReference type="STRING" id="3469.A0A4Y7LDG5"/>
<evidence type="ECO:0008006" key="7">
    <source>
        <dbReference type="Google" id="ProtNLM"/>
    </source>
</evidence>
<gene>
    <name evidence="5" type="ORF">C5167_045015</name>
</gene>
<evidence type="ECO:0000256" key="1">
    <source>
        <dbReference type="ARBA" id="ARBA00008668"/>
    </source>
</evidence>
<organism evidence="5 6">
    <name type="scientific">Papaver somniferum</name>
    <name type="common">Opium poppy</name>
    <dbReference type="NCBI Taxonomy" id="3469"/>
    <lineage>
        <taxon>Eukaryota</taxon>
        <taxon>Viridiplantae</taxon>
        <taxon>Streptophyta</taxon>
        <taxon>Embryophyta</taxon>
        <taxon>Tracheophyta</taxon>
        <taxon>Spermatophyta</taxon>
        <taxon>Magnoliopsida</taxon>
        <taxon>Ranunculales</taxon>
        <taxon>Papaveraceae</taxon>
        <taxon>Papaveroideae</taxon>
        <taxon>Papaver</taxon>
    </lineage>
</organism>
<keyword evidence="4" id="KW-0732">Signal</keyword>
<sequence length="391" mass="43593">MDNIQNKFNFISAVLVFFFLCLLLSESVFAEDSTFSVIDQVVVQNHRPHARSISKLFVFGDSYVDTGNNKIFTGESWKFPYGMTFPGIPTGRYSDGLVFTDFLASFMGMKSPMPYKQWTGLFKWRVRNGMNFAHGGTGVFNTWIKEPNMTTQINTFKQYIADGVYNKCDLDKSMAIVVLSGNDYTQYVLDGGTDEGFRAFIVKVLNQLEVNLREIGKIGVKKVVMLTLQPLGCLPNKAISVSYEKCDEPLNNETIFHNTLLQQIVQKLNSKTTDSPFHVLDLYSAFLSVINKSAGERGSAKFGNPLLKPCCIPASAEVLCGSVDGNGVKQYTLCENPTDNIFWDPVHPTQAGWRAISSALKPSIDKLMLSDQLNIHPQRPSFSASVATFKI</sequence>
<dbReference type="GO" id="GO:0006629">
    <property type="term" value="P:lipid metabolic process"/>
    <property type="evidence" value="ECO:0007669"/>
    <property type="project" value="UniProtKB-KW"/>
</dbReference>
<dbReference type="EMBL" id="CM010725">
    <property type="protein sequence ID" value="RZC82225.1"/>
    <property type="molecule type" value="Genomic_DNA"/>
</dbReference>
<feature type="signal peptide" evidence="4">
    <location>
        <begin position="1"/>
        <end position="30"/>
    </location>
</feature>
<feature type="chain" id="PRO_5021185058" description="SGNH hydrolase-type esterase domain-containing protein" evidence="4">
    <location>
        <begin position="31"/>
        <end position="391"/>
    </location>
</feature>
<dbReference type="OrthoDB" id="1600564at2759"/>
<evidence type="ECO:0000313" key="6">
    <source>
        <dbReference type="Proteomes" id="UP000316621"/>
    </source>
</evidence>
<dbReference type="Gene3D" id="3.40.50.1110">
    <property type="entry name" value="SGNH hydrolase"/>
    <property type="match status" value="1"/>
</dbReference>
<accession>A0A4Y7LDG5</accession>
<dbReference type="InterPro" id="IPR036514">
    <property type="entry name" value="SGNH_hydro_sf"/>
</dbReference>
<evidence type="ECO:0000256" key="2">
    <source>
        <dbReference type="ARBA" id="ARBA00022801"/>
    </source>
</evidence>
<dbReference type="OMA" id="FASWHEP"/>
<name>A0A4Y7LDG5_PAPSO</name>
<dbReference type="Proteomes" id="UP000316621">
    <property type="component" value="Chromosome 11"/>
</dbReference>
<proteinExistence type="inferred from homology"/>
<dbReference type="PANTHER" id="PTHR46020:SF32">
    <property type="entry name" value="GDSL ESTERASE_LIPASE"/>
    <property type="match status" value="1"/>
</dbReference>
<keyword evidence="3" id="KW-0443">Lipid metabolism</keyword>
<keyword evidence="2" id="KW-0378">Hydrolase</keyword>
<dbReference type="Pfam" id="PF00657">
    <property type="entry name" value="Lipase_GDSL"/>
    <property type="match status" value="1"/>
</dbReference>
<evidence type="ECO:0000256" key="3">
    <source>
        <dbReference type="ARBA" id="ARBA00023098"/>
    </source>
</evidence>
<comment type="similarity">
    <text evidence="1">Belongs to the 'GDSL' lipolytic enzyme family.</text>
</comment>
<keyword evidence="6" id="KW-1185">Reference proteome</keyword>
<dbReference type="SUPFAM" id="SSF52266">
    <property type="entry name" value="SGNH hydrolase"/>
    <property type="match status" value="1"/>
</dbReference>
<dbReference type="AlphaFoldDB" id="A0A4Y7LDG5"/>